<proteinExistence type="predicted"/>
<gene>
    <name evidence="1" type="ORF">GCM10025868_17710</name>
</gene>
<dbReference type="EMBL" id="BSUZ01000001">
    <property type="protein sequence ID" value="GMA86521.1"/>
    <property type="molecule type" value="Genomic_DNA"/>
</dbReference>
<keyword evidence="2" id="KW-1185">Reference proteome</keyword>
<dbReference type="Proteomes" id="UP001157017">
    <property type="component" value="Unassembled WGS sequence"/>
</dbReference>
<sequence>MLLAAHPEGLTGEQAATALHEHPVAAVTLRAEVARLRGLLGADLLRSRPYRLHGSCRSDADEVRRLLRAGRLGAAVDRYRGPLLPTSDAPEVSRMRQRLHDDLRAALLHGDDPDALLRFADTEHGRMDWTAWQAAERMLPPSSGRREQVRAHLQVLDAEPAPLTRARRGSGDRLGRRRTGSWWRTRCAPRTSALPPAPRW</sequence>
<protein>
    <recommendedName>
        <fullName evidence="3">Bacterial transcriptional activator domain-containing protein</fullName>
    </recommendedName>
</protein>
<comment type="caution">
    <text evidence="1">The sequence shown here is derived from an EMBL/GenBank/DDBJ whole genome shotgun (WGS) entry which is preliminary data.</text>
</comment>
<evidence type="ECO:0000313" key="2">
    <source>
        <dbReference type="Proteomes" id="UP001157017"/>
    </source>
</evidence>
<accession>A0ABQ6JG43</accession>
<reference evidence="2" key="1">
    <citation type="journal article" date="2019" name="Int. J. Syst. Evol. Microbiol.">
        <title>The Global Catalogue of Microorganisms (GCM) 10K type strain sequencing project: providing services to taxonomists for standard genome sequencing and annotation.</title>
        <authorList>
            <consortium name="The Broad Institute Genomics Platform"/>
            <consortium name="The Broad Institute Genome Sequencing Center for Infectious Disease"/>
            <person name="Wu L."/>
            <person name="Ma J."/>
        </authorList>
    </citation>
    <scope>NUCLEOTIDE SEQUENCE [LARGE SCALE GENOMIC DNA]</scope>
    <source>
        <strain evidence="2">NBRC 108730</strain>
    </source>
</reference>
<evidence type="ECO:0000313" key="1">
    <source>
        <dbReference type="EMBL" id="GMA86521.1"/>
    </source>
</evidence>
<organism evidence="1 2">
    <name type="scientific">Angustibacter aerolatus</name>
    <dbReference type="NCBI Taxonomy" id="1162965"/>
    <lineage>
        <taxon>Bacteria</taxon>
        <taxon>Bacillati</taxon>
        <taxon>Actinomycetota</taxon>
        <taxon>Actinomycetes</taxon>
        <taxon>Kineosporiales</taxon>
        <taxon>Kineosporiaceae</taxon>
    </lineage>
</organism>
<evidence type="ECO:0008006" key="3">
    <source>
        <dbReference type="Google" id="ProtNLM"/>
    </source>
</evidence>
<name>A0ABQ6JG43_9ACTN</name>